<comment type="caution">
    <text evidence="1">The sequence shown here is derived from an EMBL/GenBank/DDBJ whole genome shotgun (WGS) entry which is preliminary data.</text>
</comment>
<sequence length="245" mass="28095">MKKNKSGLWNASFGQVVATLKALEDQGLSLEEMALLRSDKVLVKEVVNLIKTKLQIDSVDAIFLAVWQKIYREWFDVDVDISGLQVPENYNPEKHFLVLVAKGITMNTVIAAMRKRFNVHLYTENLDVSVTKNDRTLENGTYIVLFNRNIEVDEEFKNMSADDLAKKGHKGITLFERLLLEVLYYNETKEHLDVESLTLCSGSRHFDDRHVPRVGWGFGYEGLRVYGYDPGHSRNCLRPRSVVSL</sequence>
<dbReference type="AlphaFoldDB" id="A0A2N2EA46"/>
<dbReference type="Proteomes" id="UP000233517">
    <property type="component" value="Unassembled WGS sequence"/>
</dbReference>
<gene>
    <name evidence="1" type="ORF">CVU82_00155</name>
</gene>
<organism evidence="1 2">
    <name type="scientific">Candidatus Falkowbacteria bacterium HGW-Falkowbacteria-1</name>
    <dbReference type="NCBI Taxonomy" id="2013768"/>
    <lineage>
        <taxon>Bacteria</taxon>
        <taxon>Candidatus Falkowiibacteriota</taxon>
    </lineage>
</organism>
<reference evidence="1 2" key="1">
    <citation type="journal article" date="2017" name="ISME J.">
        <title>Potential for microbial H2 and metal transformations associated with novel bacteria and archaea in deep terrestrial subsurface sediments.</title>
        <authorList>
            <person name="Hernsdorf A.W."/>
            <person name="Amano Y."/>
            <person name="Miyakawa K."/>
            <person name="Ise K."/>
            <person name="Suzuki Y."/>
            <person name="Anantharaman K."/>
            <person name="Probst A."/>
            <person name="Burstein D."/>
            <person name="Thomas B.C."/>
            <person name="Banfield J.F."/>
        </authorList>
    </citation>
    <scope>NUCLEOTIDE SEQUENCE [LARGE SCALE GENOMIC DNA]</scope>
    <source>
        <strain evidence="1">HGW-Falkowbacteria-1</strain>
    </source>
</reference>
<evidence type="ECO:0000313" key="1">
    <source>
        <dbReference type="EMBL" id="PKM91614.1"/>
    </source>
</evidence>
<protein>
    <submittedName>
        <fullName evidence="1">Uncharacterized protein</fullName>
    </submittedName>
</protein>
<accession>A0A2N2EA46</accession>
<dbReference type="EMBL" id="PHAI01000001">
    <property type="protein sequence ID" value="PKM91614.1"/>
    <property type="molecule type" value="Genomic_DNA"/>
</dbReference>
<proteinExistence type="predicted"/>
<evidence type="ECO:0000313" key="2">
    <source>
        <dbReference type="Proteomes" id="UP000233517"/>
    </source>
</evidence>
<name>A0A2N2EA46_9BACT</name>